<comment type="similarity">
    <text evidence="1">Belongs to the PhzF family.</text>
</comment>
<dbReference type="InParanoid" id="A0A5Q0BRN9"/>
<proteinExistence type="inferred from homology"/>
<dbReference type="Gene3D" id="3.10.310.10">
    <property type="entry name" value="Diaminopimelate Epimerase, Chain A, domain 1"/>
    <property type="match status" value="1"/>
</dbReference>
<dbReference type="PANTHER" id="PTHR13774:SF17">
    <property type="entry name" value="PHENAZINE BIOSYNTHESIS-LIKE DOMAIN-CONTAINING PROTEIN"/>
    <property type="match status" value="1"/>
</dbReference>
<accession>A0A5Q0BRN9</accession>
<dbReference type="RefSeq" id="WP_153250701.1">
    <property type="nucleotide sequence ID" value="NZ_CP044205.1"/>
</dbReference>
<evidence type="ECO:0000313" key="3">
    <source>
        <dbReference type="EMBL" id="QFY44737.1"/>
    </source>
</evidence>
<keyword evidence="2" id="KW-0413">Isomerase</keyword>
<dbReference type="GO" id="GO:0016853">
    <property type="term" value="F:isomerase activity"/>
    <property type="evidence" value="ECO:0007669"/>
    <property type="project" value="UniProtKB-KW"/>
</dbReference>
<keyword evidence="4" id="KW-1185">Reference proteome</keyword>
<dbReference type="SUPFAM" id="SSF54506">
    <property type="entry name" value="Diaminopimelate epimerase-like"/>
    <property type="match status" value="1"/>
</dbReference>
<dbReference type="Pfam" id="PF02567">
    <property type="entry name" value="PhzC-PhzF"/>
    <property type="match status" value="1"/>
</dbReference>
<evidence type="ECO:0000256" key="1">
    <source>
        <dbReference type="ARBA" id="ARBA00008270"/>
    </source>
</evidence>
<dbReference type="OrthoDB" id="9788221at2"/>
<dbReference type="KEGG" id="mmob:F6R98_20630"/>
<sequence length="92" mass="10065">MRGVCITAQGSDNDFVSRFFAPKFGISEDPVTCSAHCELAPYWSSRLGKTTLAAWQASKRGGEVLCEMNGDRVILSGHAVTFMDAEIDVEMF</sequence>
<protein>
    <submittedName>
        <fullName evidence="3">PhzF family phenazine biosynthesis protein</fullName>
    </submittedName>
</protein>
<dbReference type="Proteomes" id="UP000325755">
    <property type="component" value="Chromosome"/>
</dbReference>
<name>A0A5Q0BRN9_9GAMM</name>
<evidence type="ECO:0000256" key="2">
    <source>
        <dbReference type="ARBA" id="ARBA00023235"/>
    </source>
</evidence>
<dbReference type="AlphaFoldDB" id="A0A5Q0BRN9"/>
<gene>
    <name evidence="3" type="ORF">F6R98_20630</name>
</gene>
<reference evidence="3 4" key="1">
    <citation type="submission" date="2019-09" db="EMBL/GenBank/DDBJ databases">
        <title>Ecophysiology of the spiral-shaped methanotroph Methylospira mobilis as revealed by the complete genome sequence.</title>
        <authorList>
            <person name="Oshkin I.Y."/>
            <person name="Dedysh S.N."/>
            <person name="Miroshnikov K."/>
            <person name="Danilova O.V."/>
            <person name="Hakobyan A."/>
            <person name="Liesack W."/>
        </authorList>
    </citation>
    <scope>NUCLEOTIDE SEQUENCE [LARGE SCALE GENOMIC DNA]</scope>
    <source>
        <strain evidence="3 4">Shm1</strain>
    </source>
</reference>
<dbReference type="GO" id="GO:0005737">
    <property type="term" value="C:cytoplasm"/>
    <property type="evidence" value="ECO:0007669"/>
    <property type="project" value="TreeGrafter"/>
</dbReference>
<dbReference type="EMBL" id="CP044205">
    <property type="protein sequence ID" value="QFY44737.1"/>
    <property type="molecule type" value="Genomic_DNA"/>
</dbReference>
<dbReference type="InterPro" id="IPR003719">
    <property type="entry name" value="Phenazine_PhzF-like"/>
</dbReference>
<organism evidence="3 4">
    <name type="scientific">Candidatus Methylospira mobilis</name>
    <dbReference type="NCBI Taxonomy" id="1808979"/>
    <lineage>
        <taxon>Bacteria</taxon>
        <taxon>Pseudomonadati</taxon>
        <taxon>Pseudomonadota</taxon>
        <taxon>Gammaproteobacteria</taxon>
        <taxon>Methylococcales</taxon>
        <taxon>Methylococcaceae</taxon>
        <taxon>Candidatus Methylospira</taxon>
    </lineage>
</organism>
<evidence type="ECO:0000313" key="4">
    <source>
        <dbReference type="Proteomes" id="UP000325755"/>
    </source>
</evidence>
<dbReference type="PANTHER" id="PTHR13774">
    <property type="entry name" value="PHENAZINE BIOSYNTHESIS PROTEIN"/>
    <property type="match status" value="1"/>
</dbReference>